<evidence type="ECO:0000256" key="3">
    <source>
        <dbReference type="ARBA" id="ARBA00022670"/>
    </source>
</evidence>
<evidence type="ECO:0000256" key="2">
    <source>
        <dbReference type="ARBA" id="ARBA00022475"/>
    </source>
</evidence>
<dbReference type="PANTHER" id="PTHR43221">
    <property type="entry name" value="PROTEASE HTPX"/>
    <property type="match status" value="1"/>
</dbReference>
<evidence type="ECO:0000256" key="4">
    <source>
        <dbReference type="ARBA" id="ARBA00022692"/>
    </source>
</evidence>
<keyword evidence="2" id="KW-1003">Cell membrane</keyword>
<reference evidence="14" key="1">
    <citation type="submission" date="2019-02" db="EMBL/GenBank/DDBJ databases">
        <title>Draft genome of the type strain Pelomonas aquatica CCUG 52575T.</title>
        <authorList>
            <person name="Gomila M."/>
            <person name="Lalucat J."/>
        </authorList>
    </citation>
    <scope>NUCLEOTIDE SEQUENCE</scope>
    <source>
        <strain evidence="14">CCUG 52575</strain>
    </source>
</reference>
<evidence type="ECO:0000256" key="7">
    <source>
        <dbReference type="ARBA" id="ARBA00022833"/>
    </source>
</evidence>
<dbReference type="PANTHER" id="PTHR43221:SF1">
    <property type="entry name" value="PROTEASE HTPX"/>
    <property type="match status" value="1"/>
</dbReference>
<evidence type="ECO:0000256" key="8">
    <source>
        <dbReference type="ARBA" id="ARBA00022989"/>
    </source>
</evidence>
<keyword evidence="3 11" id="KW-0645">Protease</keyword>
<dbReference type="CDD" id="cd07325">
    <property type="entry name" value="M48_Ste24p_like"/>
    <property type="match status" value="1"/>
</dbReference>
<feature type="domain" description="Peptidase M48" evidence="13">
    <location>
        <begin position="68"/>
        <end position="157"/>
    </location>
</feature>
<feature type="transmembrane region" description="Helical" evidence="12">
    <location>
        <begin position="35"/>
        <end position="55"/>
    </location>
</feature>
<sequence length="400" mass="42626">MKEWVCSRERTLGAVLLVLGVLVWLGLIVGTFGVMLIVLLFGFVAYVFAQSALVAHVRGNGVQLGAEQFPDLHGQFVSCCEKLGLDKQPEAYVLQGGGMLNAFAAQFLGHRFVVLLSGVVDAMQAHPDGVRFYVGHELGHLRRGHAVGGLLRMPVLWLPLIGGAYARAKETSCDLHGLACSSSGESAARALAALASGPQRWQQMDMKVFARQSRHGAGFWMSFHELASGYPWLTKRVARVMGANRLPGRNPLAYVLAAFVPYAGRLGGGFGLLLMVYLIGVLAAVAIPQYQAYTIKAKLVQAVQASNGAREALAQQYLQSGQIPESLAAAGLPEMAADGSRLSLDAEGMVLTVQTPRGALVFTPHRDEKGGLGWECAGRTPLTAQQLPAGCMVAEGTGKF</sequence>
<dbReference type="EMBL" id="SGUG01000042">
    <property type="protein sequence ID" value="MDG0864821.1"/>
    <property type="molecule type" value="Genomic_DNA"/>
</dbReference>
<accession>A0A9X4R6J0</accession>
<organism evidence="14 15">
    <name type="scientific">Pelomonas aquatica</name>
    <dbReference type="NCBI Taxonomy" id="431058"/>
    <lineage>
        <taxon>Bacteria</taxon>
        <taxon>Pseudomonadati</taxon>
        <taxon>Pseudomonadota</taxon>
        <taxon>Betaproteobacteria</taxon>
        <taxon>Burkholderiales</taxon>
        <taxon>Sphaerotilaceae</taxon>
        <taxon>Roseateles</taxon>
    </lineage>
</organism>
<keyword evidence="9 11" id="KW-0482">Metalloprotease</keyword>
<feature type="transmembrane region" description="Helical" evidence="12">
    <location>
        <begin position="270"/>
        <end position="288"/>
    </location>
</feature>
<keyword evidence="15" id="KW-1185">Reference proteome</keyword>
<proteinExistence type="inferred from homology"/>
<evidence type="ECO:0000256" key="10">
    <source>
        <dbReference type="ARBA" id="ARBA00023136"/>
    </source>
</evidence>
<comment type="similarity">
    <text evidence="11">Belongs to the peptidase M48 family.</text>
</comment>
<evidence type="ECO:0000256" key="11">
    <source>
        <dbReference type="RuleBase" id="RU003983"/>
    </source>
</evidence>
<gene>
    <name evidence="14" type="ORF">EXJ73_20385</name>
</gene>
<keyword evidence="4 12" id="KW-0812">Transmembrane</keyword>
<dbReference type="InterPro" id="IPR001915">
    <property type="entry name" value="Peptidase_M48"/>
</dbReference>
<name>A0A9X4R6J0_9BURK</name>
<comment type="caution">
    <text evidence="14">The sequence shown here is derived from an EMBL/GenBank/DDBJ whole genome shotgun (WGS) entry which is preliminary data.</text>
</comment>
<protein>
    <submittedName>
        <fullName evidence="14">Peptidase M48</fullName>
    </submittedName>
</protein>
<evidence type="ECO:0000256" key="6">
    <source>
        <dbReference type="ARBA" id="ARBA00022801"/>
    </source>
</evidence>
<evidence type="ECO:0000259" key="13">
    <source>
        <dbReference type="Pfam" id="PF01435"/>
    </source>
</evidence>
<dbReference type="Pfam" id="PF01435">
    <property type="entry name" value="Peptidase_M48"/>
    <property type="match status" value="1"/>
</dbReference>
<keyword evidence="8 12" id="KW-1133">Transmembrane helix</keyword>
<dbReference type="RefSeq" id="WP_268148616.1">
    <property type="nucleotide sequence ID" value="NZ_JAPPUW010000005.1"/>
</dbReference>
<evidence type="ECO:0000313" key="14">
    <source>
        <dbReference type="EMBL" id="MDG0864821.1"/>
    </source>
</evidence>
<evidence type="ECO:0000256" key="9">
    <source>
        <dbReference type="ARBA" id="ARBA00023049"/>
    </source>
</evidence>
<dbReference type="GO" id="GO:0004222">
    <property type="term" value="F:metalloendopeptidase activity"/>
    <property type="evidence" value="ECO:0007669"/>
    <property type="project" value="InterPro"/>
</dbReference>
<comment type="subcellular location">
    <subcellularLocation>
        <location evidence="1">Cell membrane</location>
        <topology evidence="1">Multi-pass membrane protein</topology>
    </subcellularLocation>
</comment>
<evidence type="ECO:0000256" key="5">
    <source>
        <dbReference type="ARBA" id="ARBA00022723"/>
    </source>
</evidence>
<dbReference type="GO" id="GO:0046872">
    <property type="term" value="F:metal ion binding"/>
    <property type="evidence" value="ECO:0007669"/>
    <property type="project" value="UniProtKB-KW"/>
</dbReference>
<keyword evidence="5" id="KW-0479">Metal-binding</keyword>
<dbReference type="Gene3D" id="3.30.2010.10">
    <property type="entry name" value="Metalloproteases ('zincins'), catalytic domain"/>
    <property type="match status" value="1"/>
</dbReference>
<keyword evidence="7 11" id="KW-0862">Zinc</keyword>
<dbReference type="AlphaFoldDB" id="A0A9X4R6J0"/>
<evidence type="ECO:0000313" key="15">
    <source>
        <dbReference type="Proteomes" id="UP001152766"/>
    </source>
</evidence>
<dbReference type="Proteomes" id="UP001152766">
    <property type="component" value="Unassembled WGS sequence"/>
</dbReference>
<evidence type="ECO:0000256" key="12">
    <source>
        <dbReference type="SAM" id="Phobius"/>
    </source>
</evidence>
<dbReference type="Gene3D" id="3.30.700.10">
    <property type="entry name" value="Glycoprotein, Type 4 Pilin"/>
    <property type="match status" value="1"/>
</dbReference>
<evidence type="ECO:0000256" key="1">
    <source>
        <dbReference type="ARBA" id="ARBA00004651"/>
    </source>
</evidence>
<dbReference type="GO" id="GO:0006508">
    <property type="term" value="P:proteolysis"/>
    <property type="evidence" value="ECO:0007669"/>
    <property type="project" value="UniProtKB-KW"/>
</dbReference>
<dbReference type="InterPro" id="IPR045584">
    <property type="entry name" value="Pilin-like"/>
</dbReference>
<dbReference type="InterPro" id="IPR050083">
    <property type="entry name" value="HtpX_protease"/>
</dbReference>
<dbReference type="GO" id="GO:0005886">
    <property type="term" value="C:plasma membrane"/>
    <property type="evidence" value="ECO:0007669"/>
    <property type="project" value="UniProtKB-SubCell"/>
</dbReference>
<comment type="cofactor">
    <cofactor evidence="11">
        <name>Zn(2+)</name>
        <dbReference type="ChEBI" id="CHEBI:29105"/>
    </cofactor>
    <text evidence="11">Binds 1 zinc ion per subunit.</text>
</comment>
<keyword evidence="6 11" id="KW-0378">Hydrolase</keyword>
<keyword evidence="10 12" id="KW-0472">Membrane</keyword>
<dbReference type="SUPFAM" id="SSF54523">
    <property type="entry name" value="Pili subunits"/>
    <property type="match status" value="1"/>
</dbReference>